<keyword evidence="10" id="KW-0378">Hydrolase</keyword>
<evidence type="ECO:0000256" key="8">
    <source>
        <dbReference type="ARBA" id="ARBA00023136"/>
    </source>
</evidence>
<gene>
    <name evidence="10" type="ORF">M992_2716</name>
</gene>
<dbReference type="FunFam" id="3.40.50.300:FF:000020">
    <property type="entry name" value="Amino acid ABC transporter ATP-binding component"/>
    <property type="match status" value="1"/>
</dbReference>
<dbReference type="InterPro" id="IPR050086">
    <property type="entry name" value="MetN_ABC_transporter-like"/>
</dbReference>
<dbReference type="GO" id="GO:0005886">
    <property type="term" value="C:plasma membrane"/>
    <property type="evidence" value="ECO:0007669"/>
    <property type="project" value="UniProtKB-SubCell"/>
</dbReference>
<dbReference type="EMBL" id="LGAA01000026">
    <property type="protein sequence ID" value="KPD02164.1"/>
    <property type="molecule type" value="Genomic_DNA"/>
</dbReference>
<dbReference type="InterPro" id="IPR027417">
    <property type="entry name" value="P-loop_NTPase"/>
</dbReference>
<dbReference type="SMART" id="SM00382">
    <property type="entry name" value="AAA"/>
    <property type="match status" value="1"/>
</dbReference>
<comment type="caution">
    <text evidence="10">The sequence shown here is derived from an EMBL/GenBank/DDBJ whole genome shotgun (WGS) entry which is preliminary data.</text>
</comment>
<dbReference type="GO" id="GO:0005524">
    <property type="term" value="F:ATP binding"/>
    <property type="evidence" value="ECO:0007669"/>
    <property type="project" value="UniProtKB-KW"/>
</dbReference>
<dbReference type="PROSITE" id="PS50893">
    <property type="entry name" value="ABC_TRANSPORTER_2"/>
    <property type="match status" value="1"/>
</dbReference>
<proteinExistence type="inferred from homology"/>
<evidence type="ECO:0000256" key="1">
    <source>
        <dbReference type="ARBA" id="ARBA00004417"/>
    </source>
</evidence>
<evidence type="ECO:0000256" key="3">
    <source>
        <dbReference type="ARBA" id="ARBA00022448"/>
    </source>
</evidence>
<evidence type="ECO:0000256" key="7">
    <source>
        <dbReference type="ARBA" id="ARBA00022970"/>
    </source>
</evidence>
<evidence type="ECO:0000256" key="2">
    <source>
        <dbReference type="ARBA" id="ARBA00005417"/>
    </source>
</evidence>
<comment type="subcellular location">
    <subcellularLocation>
        <location evidence="1">Cell inner membrane</location>
        <topology evidence="1">Peripheral membrane protein</topology>
    </subcellularLocation>
</comment>
<dbReference type="PROSITE" id="PS00211">
    <property type="entry name" value="ABC_TRANSPORTER_1"/>
    <property type="match status" value="1"/>
</dbReference>
<dbReference type="GO" id="GO:0015424">
    <property type="term" value="F:ABC-type amino acid transporter activity"/>
    <property type="evidence" value="ECO:0007669"/>
    <property type="project" value="InterPro"/>
</dbReference>
<evidence type="ECO:0000256" key="6">
    <source>
        <dbReference type="ARBA" id="ARBA00022840"/>
    </source>
</evidence>
<feature type="domain" description="ABC transporter" evidence="9">
    <location>
        <begin position="2"/>
        <end position="236"/>
    </location>
</feature>
<dbReference type="InterPro" id="IPR003593">
    <property type="entry name" value="AAA+_ATPase"/>
</dbReference>
<dbReference type="OrthoDB" id="9802264at2"/>
<dbReference type="RefSeq" id="WP_053909057.1">
    <property type="nucleotide sequence ID" value="NZ_CAWMUS010000026.1"/>
</dbReference>
<evidence type="ECO:0000256" key="4">
    <source>
        <dbReference type="ARBA" id="ARBA00022475"/>
    </source>
</evidence>
<keyword evidence="4" id="KW-1003">Cell membrane</keyword>
<keyword evidence="8" id="KW-0472">Membrane</keyword>
<dbReference type="CDD" id="cd03262">
    <property type="entry name" value="ABC_HisP_GlnQ"/>
    <property type="match status" value="1"/>
</dbReference>
<dbReference type="SUPFAM" id="SSF52540">
    <property type="entry name" value="P-loop containing nucleoside triphosphate hydrolases"/>
    <property type="match status" value="1"/>
</dbReference>
<dbReference type="GO" id="GO:0016887">
    <property type="term" value="F:ATP hydrolysis activity"/>
    <property type="evidence" value="ECO:0007669"/>
    <property type="project" value="InterPro"/>
</dbReference>
<name>A0A0N0Z7V0_9GAMM</name>
<dbReference type="PANTHER" id="PTHR43166:SF9">
    <property type="entry name" value="GLUTAMATE_ASPARTATE IMPORT ATP-BINDING PROTEIN GLTL"/>
    <property type="match status" value="1"/>
</dbReference>
<protein>
    <submittedName>
        <fullName evidence="10">ATP-binding component of an ABC superfamily glutamate/aspartate transporter</fullName>
        <ecNumber evidence="10">3.6.1.15</ecNumber>
        <ecNumber evidence="10">3.6.1.3</ecNumber>
    </submittedName>
</protein>
<dbReference type="AlphaFoldDB" id="A0A0N0Z7V0"/>
<comment type="similarity">
    <text evidence="2">Belongs to the ABC transporter superfamily.</text>
</comment>
<keyword evidence="11" id="KW-1185">Reference proteome</keyword>
<evidence type="ECO:0000313" key="10">
    <source>
        <dbReference type="EMBL" id="KPD02164.1"/>
    </source>
</evidence>
<organism evidence="10 11">
    <name type="scientific">Moellerella wisconsensis ATCC 35017</name>
    <dbReference type="NCBI Taxonomy" id="1354267"/>
    <lineage>
        <taxon>Bacteria</taxon>
        <taxon>Pseudomonadati</taxon>
        <taxon>Pseudomonadota</taxon>
        <taxon>Gammaproteobacteria</taxon>
        <taxon>Enterobacterales</taxon>
        <taxon>Morganellaceae</taxon>
        <taxon>Moellerella</taxon>
    </lineage>
</organism>
<dbReference type="InterPro" id="IPR017871">
    <property type="entry name" value="ABC_transporter-like_CS"/>
</dbReference>
<reference evidence="10 11" key="1">
    <citation type="submission" date="2015-07" db="EMBL/GenBank/DDBJ databases">
        <title>ATOL: Assembling a taxonomically balanced genome-scale reconstruction of the evolutionary history of the Enterobacteriaceae.</title>
        <authorList>
            <person name="Plunkett G.III."/>
            <person name="Neeno-Eckwall E.C."/>
            <person name="Glasner J.D."/>
            <person name="Perna N.T."/>
        </authorList>
    </citation>
    <scope>NUCLEOTIDE SEQUENCE [LARGE SCALE GENOMIC DNA]</scope>
    <source>
        <strain evidence="10 11">ATCC 35017</strain>
    </source>
</reference>
<keyword evidence="7" id="KW-0029">Amino-acid transport</keyword>
<sequence>MITLKNVSKWYGQFQVLTDCSTDVKKGEVVVVCGPSGSGKSTLIKTVNGLEPIQQGDIFVDEIHVNDKKTDLAKLRSRVGMVFQHFELFPHLSIIENLTLAQIKVLGRSKADSEAKALKLLERVGLSTHANKFPSQLSGGQQQRVAIARALCMDPIAMLFDEPTSALDPEMINEVLDVMVELANEGMTMMVVTHEMGFAKKVANRVIFMDEGKIVEDSKKEDFFANPKSERAKDFLAKILH</sequence>
<keyword evidence="6 10" id="KW-0067">ATP-binding</keyword>
<dbReference type="Gene3D" id="3.40.50.300">
    <property type="entry name" value="P-loop containing nucleotide triphosphate hydrolases"/>
    <property type="match status" value="1"/>
</dbReference>
<dbReference type="PIRSF" id="PIRSF039085">
    <property type="entry name" value="ABC_ATPase_HisP"/>
    <property type="match status" value="1"/>
</dbReference>
<dbReference type="InterPro" id="IPR003439">
    <property type="entry name" value="ABC_transporter-like_ATP-bd"/>
</dbReference>
<dbReference type="InterPro" id="IPR030679">
    <property type="entry name" value="ABC_ATPase_HisP-typ"/>
</dbReference>
<dbReference type="EC" id="3.6.1.3" evidence="10"/>
<dbReference type="Proteomes" id="UP000053226">
    <property type="component" value="Unassembled WGS sequence"/>
</dbReference>
<evidence type="ECO:0000256" key="5">
    <source>
        <dbReference type="ARBA" id="ARBA00022741"/>
    </source>
</evidence>
<keyword evidence="5" id="KW-0547">Nucleotide-binding</keyword>
<evidence type="ECO:0000313" key="11">
    <source>
        <dbReference type="Proteomes" id="UP000053226"/>
    </source>
</evidence>
<dbReference type="PANTHER" id="PTHR43166">
    <property type="entry name" value="AMINO ACID IMPORT ATP-BINDING PROTEIN"/>
    <property type="match status" value="1"/>
</dbReference>
<evidence type="ECO:0000259" key="9">
    <source>
        <dbReference type="PROSITE" id="PS50893"/>
    </source>
</evidence>
<dbReference type="EC" id="3.6.1.15" evidence="10"/>
<accession>A0A0N0Z7V0</accession>
<dbReference type="Pfam" id="PF00005">
    <property type="entry name" value="ABC_tran"/>
    <property type="match status" value="1"/>
</dbReference>
<keyword evidence="3" id="KW-0813">Transport</keyword>